<feature type="signal peptide" evidence="3">
    <location>
        <begin position="1"/>
        <end position="24"/>
    </location>
</feature>
<dbReference type="RefSeq" id="WP_386097410.1">
    <property type="nucleotide sequence ID" value="NZ_JBHUOZ010000002.1"/>
</dbReference>
<dbReference type="SMART" id="SM00935">
    <property type="entry name" value="OmpH"/>
    <property type="match status" value="1"/>
</dbReference>
<evidence type="ECO:0000256" key="1">
    <source>
        <dbReference type="ARBA" id="ARBA00009091"/>
    </source>
</evidence>
<proteinExistence type="inferred from homology"/>
<dbReference type="InterPro" id="IPR024930">
    <property type="entry name" value="Skp_dom_sf"/>
</dbReference>
<evidence type="ECO:0000256" key="3">
    <source>
        <dbReference type="SAM" id="SignalP"/>
    </source>
</evidence>
<name>A0ABW6A4K3_9BACT</name>
<comment type="similarity">
    <text evidence="1">Belongs to the Skp family.</text>
</comment>
<keyword evidence="5" id="KW-1185">Reference proteome</keyword>
<gene>
    <name evidence="4" type="ORF">ACFS6H_08845</name>
</gene>
<dbReference type="Pfam" id="PF03938">
    <property type="entry name" value="OmpH"/>
    <property type="match status" value="1"/>
</dbReference>
<dbReference type="Gene3D" id="3.30.910.20">
    <property type="entry name" value="Skp domain"/>
    <property type="match status" value="1"/>
</dbReference>
<organism evidence="4 5">
    <name type="scientific">Terrimonas rubra</name>
    <dbReference type="NCBI Taxonomy" id="1035890"/>
    <lineage>
        <taxon>Bacteria</taxon>
        <taxon>Pseudomonadati</taxon>
        <taxon>Bacteroidota</taxon>
        <taxon>Chitinophagia</taxon>
        <taxon>Chitinophagales</taxon>
        <taxon>Chitinophagaceae</taxon>
        <taxon>Terrimonas</taxon>
    </lineage>
</organism>
<evidence type="ECO:0000256" key="2">
    <source>
        <dbReference type="ARBA" id="ARBA00022729"/>
    </source>
</evidence>
<dbReference type="PANTHER" id="PTHR35089:SF1">
    <property type="entry name" value="CHAPERONE PROTEIN SKP"/>
    <property type="match status" value="1"/>
</dbReference>
<sequence length="196" mass="21950">MMKKMKALALAAVCFFALASGLQAQTTKIGYLNIQTVVGHMPAAAKIDSLLDRYQIDTIGAERTRIEEDFNYKDSILKLDDSLKKVPGGRVMPESVRKQHERDVQQLYMTLAQWRQVVDEAVQNKQQELVMPIYQEVMAAVRAVAKEKGYTHIMDETAFLVKPDGDNIIKAVADKLKITIAPQFLPGYKPTAPAIK</sequence>
<evidence type="ECO:0000313" key="5">
    <source>
        <dbReference type="Proteomes" id="UP001597511"/>
    </source>
</evidence>
<dbReference type="InterPro" id="IPR005632">
    <property type="entry name" value="Chaperone_Skp"/>
</dbReference>
<protein>
    <submittedName>
        <fullName evidence="4">OmpH family outer membrane protein</fullName>
    </submittedName>
</protein>
<dbReference type="PANTHER" id="PTHR35089">
    <property type="entry name" value="CHAPERONE PROTEIN SKP"/>
    <property type="match status" value="1"/>
</dbReference>
<dbReference type="SUPFAM" id="SSF111384">
    <property type="entry name" value="OmpH-like"/>
    <property type="match status" value="1"/>
</dbReference>
<feature type="chain" id="PRO_5045537398" evidence="3">
    <location>
        <begin position="25"/>
        <end position="196"/>
    </location>
</feature>
<comment type="caution">
    <text evidence="4">The sequence shown here is derived from an EMBL/GenBank/DDBJ whole genome shotgun (WGS) entry which is preliminary data.</text>
</comment>
<reference evidence="5" key="1">
    <citation type="journal article" date="2019" name="Int. J. Syst. Evol. Microbiol.">
        <title>The Global Catalogue of Microorganisms (GCM) 10K type strain sequencing project: providing services to taxonomists for standard genome sequencing and annotation.</title>
        <authorList>
            <consortium name="The Broad Institute Genomics Platform"/>
            <consortium name="The Broad Institute Genome Sequencing Center for Infectious Disease"/>
            <person name="Wu L."/>
            <person name="Ma J."/>
        </authorList>
    </citation>
    <scope>NUCLEOTIDE SEQUENCE [LARGE SCALE GENOMIC DNA]</scope>
    <source>
        <strain evidence="5">KCTC 23299</strain>
    </source>
</reference>
<dbReference type="Proteomes" id="UP001597511">
    <property type="component" value="Unassembled WGS sequence"/>
</dbReference>
<evidence type="ECO:0000313" key="4">
    <source>
        <dbReference type="EMBL" id="MFD2919811.1"/>
    </source>
</evidence>
<keyword evidence="2 3" id="KW-0732">Signal</keyword>
<dbReference type="EMBL" id="JBHUOZ010000002">
    <property type="protein sequence ID" value="MFD2919811.1"/>
    <property type="molecule type" value="Genomic_DNA"/>
</dbReference>
<accession>A0ABW6A4K3</accession>